<evidence type="ECO:0000313" key="3">
    <source>
        <dbReference type="Proteomes" id="UP000321126"/>
    </source>
</evidence>
<dbReference type="RefSeq" id="WP_147881774.1">
    <property type="nucleotide sequence ID" value="NZ_VOUQ01000007.1"/>
</dbReference>
<organism evidence="2 3">
    <name type="scientific">Serratia marcescens</name>
    <dbReference type="NCBI Taxonomy" id="615"/>
    <lineage>
        <taxon>Bacteria</taxon>
        <taxon>Pseudomonadati</taxon>
        <taxon>Pseudomonadota</taxon>
        <taxon>Gammaproteobacteria</taxon>
        <taxon>Enterobacterales</taxon>
        <taxon>Yersiniaceae</taxon>
        <taxon>Serratia</taxon>
    </lineage>
</organism>
<reference evidence="2 3" key="1">
    <citation type="submission" date="2019-07" db="EMBL/GenBank/DDBJ databases">
        <title>Serratia strains were isolated from fresh produce.</title>
        <authorList>
            <person name="Cho G.-S."/>
            <person name="Stein M."/>
            <person name="Lee W."/>
            <person name="Suh S.H."/>
            <person name="Franz C.M.A.P."/>
        </authorList>
    </citation>
    <scope>NUCLEOTIDE SEQUENCE [LARGE SCALE GENOMIC DNA]</scope>
    <source>
        <strain evidence="2 3">S16</strain>
    </source>
</reference>
<comment type="caution">
    <text evidence="2">The sequence shown here is derived from an EMBL/GenBank/DDBJ whole genome shotgun (WGS) entry which is preliminary data.</text>
</comment>
<dbReference type="AlphaFoldDB" id="A0A5C7C8S8"/>
<dbReference type="InterPro" id="IPR056925">
    <property type="entry name" value="ParE-like"/>
</dbReference>
<dbReference type="Proteomes" id="UP000321126">
    <property type="component" value="Unassembled WGS sequence"/>
</dbReference>
<evidence type="ECO:0000313" key="2">
    <source>
        <dbReference type="EMBL" id="TXE33229.1"/>
    </source>
</evidence>
<evidence type="ECO:0000259" key="1">
    <source>
        <dbReference type="Pfam" id="PF24732"/>
    </source>
</evidence>
<dbReference type="Pfam" id="PF24732">
    <property type="entry name" value="ParE_like"/>
    <property type="match status" value="1"/>
</dbReference>
<protein>
    <recommendedName>
        <fullName evidence="1">ParE-like toxin domain-containing protein</fullName>
    </recommendedName>
</protein>
<feature type="domain" description="ParE-like toxin" evidence="1">
    <location>
        <begin position="13"/>
        <end position="69"/>
    </location>
</feature>
<sequence length="74" mass="8722">MRARLSGPQADRRIYAKAAALLSRFDRGEKVYTKTKRHAYLEIRVTSWWRLLSKNRGASWKLMTHAAFDNEVNR</sequence>
<gene>
    <name evidence="2" type="ORF">FOT62_13720</name>
</gene>
<accession>A0A5C7C8S8</accession>
<dbReference type="EMBL" id="VOUQ01000007">
    <property type="protein sequence ID" value="TXE33229.1"/>
    <property type="molecule type" value="Genomic_DNA"/>
</dbReference>
<proteinExistence type="predicted"/>
<name>A0A5C7C8S8_SERMA</name>